<dbReference type="AlphaFoldDB" id="A0AAV3BS89"/>
<evidence type="ECO:0000313" key="1">
    <source>
        <dbReference type="EMBL" id="EDT24975.1"/>
    </source>
</evidence>
<dbReference type="Proteomes" id="UP000004342">
    <property type="component" value="Unassembled WGS sequence"/>
</dbReference>
<gene>
    <name evidence="1" type="ORF">AC1_0609</name>
</gene>
<organism evidence="1 2">
    <name type="scientific">Clostridium perfringens B str. ATCC 3626</name>
    <dbReference type="NCBI Taxonomy" id="451754"/>
    <lineage>
        <taxon>Bacteria</taxon>
        <taxon>Bacillati</taxon>
        <taxon>Bacillota</taxon>
        <taxon>Clostridia</taxon>
        <taxon>Eubacteriales</taxon>
        <taxon>Clostridiaceae</taxon>
        <taxon>Clostridium</taxon>
    </lineage>
</organism>
<sequence>MLFVFLTFIDFFIVFLIKEFMKYLLKIVLVVEKIKSLV</sequence>
<evidence type="ECO:0000313" key="2">
    <source>
        <dbReference type="Proteomes" id="UP000004342"/>
    </source>
</evidence>
<accession>A0AAV3BS89</accession>
<reference evidence="1 2" key="1">
    <citation type="submission" date="2007-07" db="EMBL/GenBank/DDBJ databases">
        <title>Annotation of Clostridium perfringens B str. ATCC 3626.</title>
        <authorList>
            <person name="Paulsen I."/>
            <person name="Sebastian Y."/>
        </authorList>
    </citation>
    <scope>NUCLEOTIDE SEQUENCE [LARGE SCALE GENOMIC DNA]</scope>
    <source>
        <strain evidence="2">B str. ATCC 3626</strain>
    </source>
</reference>
<dbReference type="EMBL" id="ABDV01000002">
    <property type="protein sequence ID" value="EDT24975.1"/>
    <property type="molecule type" value="Genomic_DNA"/>
</dbReference>
<protein>
    <submittedName>
        <fullName evidence="1">Uncharacterized protein</fullName>
    </submittedName>
</protein>
<name>A0AAV3BS89_CLOPF</name>
<proteinExistence type="predicted"/>
<comment type="caution">
    <text evidence="1">The sequence shown here is derived from an EMBL/GenBank/DDBJ whole genome shotgun (WGS) entry which is preliminary data.</text>
</comment>